<evidence type="ECO:0000313" key="1">
    <source>
        <dbReference type="EMBL" id="GCE04229.1"/>
    </source>
</evidence>
<sequence length="67" mass="7736">MPYKILYSNVDGAGSRGGTWEKEREAIQAANALQERSDTNCNPWMYQYRVVDEQTGRTIHRTKSRIS</sequence>
<comment type="caution">
    <text evidence="1">The sequence shown here is derived from an EMBL/GenBank/DDBJ whole genome shotgun (WGS) entry which is preliminary data.</text>
</comment>
<dbReference type="RefSeq" id="WP_126595404.1">
    <property type="nucleotide sequence ID" value="NZ_BIFQ01000001.1"/>
</dbReference>
<accession>A0A401ZBJ7</accession>
<keyword evidence="2" id="KW-1185">Reference proteome</keyword>
<reference evidence="2" key="1">
    <citation type="submission" date="2018-12" db="EMBL/GenBank/DDBJ databases">
        <title>Tengunoibacter tsumagoiensis gen. nov., sp. nov., Dictyobacter kobayashii sp. nov., D. alpinus sp. nov., and D. joshuensis sp. nov. and description of Dictyobacteraceae fam. nov. within the order Ktedonobacterales isolated from Tengu-no-mugimeshi.</title>
        <authorList>
            <person name="Wang C.M."/>
            <person name="Zheng Y."/>
            <person name="Sakai Y."/>
            <person name="Toyoda A."/>
            <person name="Minakuchi Y."/>
            <person name="Abe K."/>
            <person name="Yokota A."/>
            <person name="Yabe S."/>
        </authorList>
    </citation>
    <scope>NUCLEOTIDE SEQUENCE [LARGE SCALE GENOMIC DNA]</scope>
    <source>
        <strain evidence="2">S-27</strain>
    </source>
</reference>
<proteinExistence type="predicted"/>
<gene>
    <name evidence="1" type="ORF">KDAU_15580</name>
</gene>
<dbReference type="AlphaFoldDB" id="A0A401ZBJ7"/>
<organism evidence="1 2">
    <name type="scientific">Dictyobacter aurantiacus</name>
    <dbReference type="NCBI Taxonomy" id="1936993"/>
    <lineage>
        <taxon>Bacteria</taxon>
        <taxon>Bacillati</taxon>
        <taxon>Chloroflexota</taxon>
        <taxon>Ktedonobacteria</taxon>
        <taxon>Ktedonobacterales</taxon>
        <taxon>Dictyobacteraceae</taxon>
        <taxon>Dictyobacter</taxon>
    </lineage>
</organism>
<name>A0A401ZBJ7_9CHLR</name>
<dbReference type="EMBL" id="BIFQ01000001">
    <property type="protein sequence ID" value="GCE04229.1"/>
    <property type="molecule type" value="Genomic_DNA"/>
</dbReference>
<protein>
    <submittedName>
        <fullName evidence="1">Uncharacterized protein</fullName>
    </submittedName>
</protein>
<dbReference type="Proteomes" id="UP000287224">
    <property type="component" value="Unassembled WGS sequence"/>
</dbReference>
<evidence type="ECO:0000313" key="2">
    <source>
        <dbReference type="Proteomes" id="UP000287224"/>
    </source>
</evidence>